<evidence type="ECO:0000313" key="3">
    <source>
        <dbReference type="Proteomes" id="UP001162164"/>
    </source>
</evidence>
<feature type="region of interest" description="Disordered" evidence="1">
    <location>
        <begin position="58"/>
        <end position="111"/>
    </location>
</feature>
<organism evidence="2 3">
    <name type="scientific">Molorchus minor</name>
    <dbReference type="NCBI Taxonomy" id="1323400"/>
    <lineage>
        <taxon>Eukaryota</taxon>
        <taxon>Metazoa</taxon>
        <taxon>Ecdysozoa</taxon>
        <taxon>Arthropoda</taxon>
        <taxon>Hexapoda</taxon>
        <taxon>Insecta</taxon>
        <taxon>Pterygota</taxon>
        <taxon>Neoptera</taxon>
        <taxon>Endopterygota</taxon>
        <taxon>Coleoptera</taxon>
        <taxon>Polyphaga</taxon>
        <taxon>Cucujiformia</taxon>
        <taxon>Chrysomeloidea</taxon>
        <taxon>Cerambycidae</taxon>
        <taxon>Lamiinae</taxon>
        <taxon>Monochamini</taxon>
        <taxon>Molorchus</taxon>
    </lineage>
</organism>
<evidence type="ECO:0000313" key="2">
    <source>
        <dbReference type="EMBL" id="KAJ8979219.1"/>
    </source>
</evidence>
<dbReference type="Proteomes" id="UP001162164">
    <property type="component" value="Unassembled WGS sequence"/>
</dbReference>
<sequence>MEQEIRENKYGRRIIPVLPWLPEVRPEWESEASYVFRRIDRFEYPLYSLTSHGRKEVKLQPWRPGPTRSGHASQKEKATPGPFGLDVPRPENEEGNSRRKNERRRAEEKKRKLGPGFVRIEDLLNGEYWRKKNERKAKREKEKEMKKKLDLMQWEGFPDESEKLEKLQAILPKTPDEQKEYLYSQAVAETNVRIREKDVDRMIYYLTEAGPPWLLDN</sequence>
<reference evidence="2" key="1">
    <citation type="journal article" date="2023" name="Insect Mol. Biol.">
        <title>Genome sequencing provides insights into the evolution of gene families encoding plant cell wall-degrading enzymes in longhorned beetles.</title>
        <authorList>
            <person name="Shin N.R."/>
            <person name="Okamura Y."/>
            <person name="Kirsch R."/>
            <person name="Pauchet Y."/>
        </authorList>
    </citation>
    <scope>NUCLEOTIDE SEQUENCE</scope>
    <source>
        <strain evidence="2">MMC_N1</strain>
    </source>
</reference>
<protein>
    <submittedName>
        <fullName evidence="2">Uncharacterized protein</fullName>
    </submittedName>
</protein>
<feature type="compositionally biased region" description="Basic and acidic residues" evidence="1">
    <location>
        <begin position="88"/>
        <end position="110"/>
    </location>
</feature>
<keyword evidence="3" id="KW-1185">Reference proteome</keyword>
<comment type="caution">
    <text evidence="2">The sequence shown here is derived from an EMBL/GenBank/DDBJ whole genome shotgun (WGS) entry which is preliminary data.</text>
</comment>
<proteinExistence type="predicted"/>
<evidence type="ECO:0000256" key="1">
    <source>
        <dbReference type="SAM" id="MobiDB-lite"/>
    </source>
</evidence>
<name>A0ABQ9JLX7_9CUCU</name>
<gene>
    <name evidence="2" type="ORF">NQ317_011858</name>
</gene>
<dbReference type="EMBL" id="JAPWTJ010000363">
    <property type="protein sequence ID" value="KAJ8979219.1"/>
    <property type="molecule type" value="Genomic_DNA"/>
</dbReference>
<accession>A0ABQ9JLX7</accession>